<name>A0ABZ2T853_9ENTE</name>
<protein>
    <recommendedName>
        <fullName evidence="3">Type VII secretion effector</fullName>
    </recommendedName>
</protein>
<proteinExistence type="predicted"/>
<accession>A0ABZ2T853</accession>
<dbReference type="Proteomes" id="UP000195080">
    <property type="component" value="Chromosome"/>
</dbReference>
<dbReference type="NCBIfam" id="TIGR04197">
    <property type="entry name" value="T7SS_SACOL2603"/>
    <property type="match status" value="1"/>
</dbReference>
<dbReference type="InterPro" id="IPR021477">
    <property type="entry name" value="TVIIS_effector_SACOL2603_fam"/>
</dbReference>
<dbReference type="EMBL" id="CP147248">
    <property type="protein sequence ID" value="WYJ86294.1"/>
    <property type="molecule type" value="Genomic_DNA"/>
</dbReference>
<evidence type="ECO:0000313" key="2">
    <source>
        <dbReference type="Proteomes" id="UP000195080"/>
    </source>
</evidence>
<organism evidence="1 2">
    <name type="scientific">Candidatus Enterococcus lemimoniae</name>
    <dbReference type="NCBI Taxonomy" id="1834167"/>
    <lineage>
        <taxon>Bacteria</taxon>
        <taxon>Bacillati</taxon>
        <taxon>Bacillota</taxon>
        <taxon>Bacilli</taxon>
        <taxon>Lactobacillales</taxon>
        <taxon>Enterococcaceae</taxon>
        <taxon>Enterococcus</taxon>
    </lineage>
</organism>
<sequence length="94" mass="9959">MSDTISNDGARAQQLATGISLAIQQINQHTITTADQTTVQGNSSAKSSAESGNEIVSAFKQALLNDLGNLKSVANEFEAMNQNIANVVYPSFTR</sequence>
<reference evidence="2" key="1">
    <citation type="submission" date="2017-05" db="EMBL/GenBank/DDBJ databases">
        <title>The Genome Sequence of EEnterococcus faecalis 9F2_4866.</title>
        <authorList>
            <consortium name="The Broad Institute Genomics Platform"/>
            <consortium name="The Broad Institute Genomic Center for Infectious Diseases"/>
            <person name="Earl A."/>
            <person name="Manson A."/>
            <person name="Schwartman J."/>
            <person name="Gilmore M."/>
            <person name="Abouelleil A."/>
            <person name="Cao P."/>
            <person name="Chapman S."/>
            <person name="Cusick C."/>
            <person name="Shea T."/>
            <person name="Young S."/>
            <person name="Neafsey D."/>
            <person name="Nusbaum C."/>
            <person name="Birren B."/>
        </authorList>
    </citation>
    <scope>NUCLEOTIDE SEQUENCE [LARGE SCALE GENOMIC DNA]</scope>
    <source>
        <strain evidence="2">12C11_DIV0727</strain>
    </source>
</reference>
<gene>
    <name evidence="1" type="ORF">A5866_001372</name>
</gene>
<evidence type="ECO:0000313" key="1">
    <source>
        <dbReference type="EMBL" id="WYJ86294.1"/>
    </source>
</evidence>
<reference evidence="1 2" key="2">
    <citation type="submission" date="2024-03" db="EMBL/GenBank/DDBJ databases">
        <title>The Genome Sequence of Enterococcus sp. DIV0727d.</title>
        <authorList>
            <consortium name="The Broad Institute Genomics Platform"/>
            <consortium name="The Broad Institute Microbial Omics Core"/>
            <consortium name="The Broad Institute Genomic Center for Infectious Diseases"/>
            <person name="Earl A."/>
            <person name="Manson A."/>
            <person name="Gilmore M."/>
            <person name="Schwartman J."/>
            <person name="Shea T."/>
            <person name="Abouelleil A."/>
            <person name="Cao P."/>
            <person name="Chapman S."/>
            <person name="Cusick C."/>
            <person name="Young S."/>
            <person name="Neafsey D."/>
            <person name="Nusbaum C."/>
            <person name="Birren B."/>
        </authorList>
    </citation>
    <scope>NUCLEOTIDE SEQUENCE [LARGE SCALE GENOMIC DNA]</scope>
    <source>
        <strain evidence="1 2">12C11_DIV0727</strain>
    </source>
</reference>
<dbReference type="RefSeq" id="WP_176332535.1">
    <property type="nucleotide sequence ID" value="NZ_CP147248.1"/>
</dbReference>
<evidence type="ECO:0008006" key="3">
    <source>
        <dbReference type="Google" id="ProtNLM"/>
    </source>
</evidence>
<keyword evidence="2" id="KW-1185">Reference proteome</keyword>